<dbReference type="Pfam" id="PF00089">
    <property type="entry name" value="Trypsin"/>
    <property type="match status" value="1"/>
</dbReference>
<evidence type="ECO:0000256" key="3">
    <source>
        <dbReference type="ARBA" id="ARBA00022670"/>
    </source>
</evidence>
<dbReference type="PANTHER" id="PTHR24264">
    <property type="entry name" value="TRYPSIN-RELATED"/>
    <property type="match status" value="1"/>
</dbReference>
<dbReference type="PANTHER" id="PTHR24264:SF65">
    <property type="entry name" value="SRCR DOMAIN-CONTAINING PROTEIN"/>
    <property type="match status" value="1"/>
</dbReference>
<evidence type="ECO:0000256" key="6">
    <source>
        <dbReference type="ARBA" id="ARBA00023157"/>
    </source>
</evidence>
<dbReference type="AlphaFoldDB" id="A0A0L0CGV3"/>
<organism evidence="8 9">
    <name type="scientific">Lucilia cuprina</name>
    <name type="common">Green bottle fly</name>
    <name type="synonym">Australian sheep blowfly</name>
    <dbReference type="NCBI Taxonomy" id="7375"/>
    <lineage>
        <taxon>Eukaryota</taxon>
        <taxon>Metazoa</taxon>
        <taxon>Ecdysozoa</taxon>
        <taxon>Arthropoda</taxon>
        <taxon>Hexapoda</taxon>
        <taxon>Insecta</taxon>
        <taxon>Pterygota</taxon>
        <taxon>Neoptera</taxon>
        <taxon>Endopterygota</taxon>
        <taxon>Diptera</taxon>
        <taxon>Brachycera</taxon>
        <taxon>Muscomorpha</taxon>
        <taxon>Oestroidea</taxon>
        <taxon>Calliphoridae</taxon>
        <taxon>Luciliinae</taxon>
        <taxon>Lucilia</taxon>
    </lineage>
</organism>
<dbReference type="SUPFAM" id="SSF50494">
    <property type="entry name" value="Trypsin-like serine proteases"/>
    <property type="match status" value="1"/>
</dbReference>
<dbReference type="InterPro" id="IPR018114">
    <property type="entry name" value="TRYPSIN_HIS"/>
</dbReference>
<dbReference type="InterPro" id="IPR050127">
    <property type="entry name" value="Serine_Proteases_S1"/>
</dbReference>
<dbReference type="InterPro" id="IPR001314">
    <property type="entry name" value="Peptidase_S1A"/>
</dbReference>
<keyword evidence="4" id="KW-0378">Hydrolase</keyword>
<dbReference type="InterPro" id="IPR001254">
    <property type="entry name" value="Trypsin_dom"/>
</dbReference>
<reference evidence="8 9" key="1">
    <citation type="journal article" date="2015" name="Nat. Commun.">
        <title>Lucilia cuprina genome unlocks parasitic fly biology to underpin future interventions.</title>
        <authorList>
            <person name="Anstead C.A."/>
            <person name="Korhonen P.K."/>
            <person name="Young N.D."/>
            <person name="Hall R.S."/>
            <person name="Jex A.R."/>
            <person name="Murali S.C."/>
            <person name="Hughes D.S."/>
            <person name="Lee S.F."/>
            <person name="Perry T."/>
            <person name="Stroehlein A.J."/>
            <person name="Ansell B.R."/>
            <person name="Breugelmans B."/>
            <person name="Hofmann A."/>
            <person name="Qu J."/>
            <person name="Dugan S."/>
            <person name="Lee S.L."/>
            <person name="Chao H."/>
            <person name="Dinh H."/>
            <person name="Han Y."/>
            <person name="Doddapaneni H.V."/>
            <person name="Worley K.C."/>
            <person name="Muzny D.M."/>
            <person name="Ioannidis P."/>
            <person name="Waterhouse R.M."/>
            <person name="Zdobnov E.M."/>
            <person name="James P.J."/>
            <person name="Bagnall N.H."/>
            <person name="Kotze A.C."/>
            <person name="Gibbs R.A."/>
            <person name="Richards S."/>
            <person name="Batterham P."/>
            <person name="Gasser R.B."/>
        </authorList>
    </citation>
    <scope>NUCLEOTIDE SEQUENCE [LARGE SCALE GENOMIC DNA]</scope>
    <source>
        <strain evidence="8 9">LS</strain>
        <tissue evidence="8">Full body</tissue>
    </source>
</reference>
<keyword evidence="2" id="KW-0964">Secreted</keyword>
<evidence type="ECO:0000256" key="5">
    <source>
        <dbReference type="ARBA" id="ARBA00022825"/>
    </source>
</evidence>
<keyword evidence="5" id="KW-0720">Serine protease</keyword>
<keyword evidence="9" id="KW-1185">Reference proteome</keyword>
<evidence type="ECO:0000256" key="2">
    <source>
        <dbReference type="ARBA" id="ARBA00022525"/>
    </source>
</evidence>
<gene>
    <name evidence="8" type="ORF">FF38_07271</name>
</gene>
<dbReference type="PRINTS" id="PR00722">
    <property type="entry name" value="CHYMOTRYPSIN"/>
</dbReference>
<dbReference type="Proteomes" id="UP000037069">
    <property type="component" value="Unassembled WGS sequence"/>
</dbReference>
<dbReference type="InterPro" id="IPR009003">
    <property type="entry name" value="Peptidase_S1_PA"/>
</dbReference>
<dbReference type="PROSITE" id="PS00134">
    <property type="entry name" value="TRYPSIN_HIS"/>
    <property type="match status" value="1"/>
</dbReference>
<accession>A0A0L0CGV3</accession>
<dbReference type="SMART" id="SM00020">
    <property type="entry name" value="Tryp_SPc"/>
    <property type="match status" value="1"/>
</dbReference>
<keyword evidence="3" id="KW-0645">Protease</keyword>
<proteinExistence type="predicted"/>
<dbReference type="CDD" id="cd00190">
    <property type="entry name" value="Tryp_SPc"/>
    <property type="match status" value="1"/>
</dbReference>
<evidence type="ECO:0000313" key="9">
    <source>
        <dbReference type="Proteomes" id="UP000037069"/>
    </source>
</evidence>
<dbReference type="PROSITE" id="PS50240">
    <property type="entry name" value="TRYPSIN_DOM"/>
    <property type="match status" value="1"/>
</dbReference>
<dbReference type="InterPro" id="IPR043504">
    <property type="entry name" value="Peptidase_S1_PA_chymotrypsin"/>
</dbReference>
<dbReference type="FunFam" id="2.40.10.10:FF:000068">
    <property type="entry name" value="transmembrane protease serine 2"/>
    <property type="match status" value="1"/>
</dbReference>
<dbReference type="GO" id="GO:0006508">
    <property type="term" value="P:proteolysis"/>
    <property type="evidence" value="ECO:0007669"/>
    <property type="project" value="UniProtKB-KW"/>
</dbReference>
<dbReference type="STRING" id="7375.A0A0L0CGV3"/>
<evidence type="ECO:0000313" key="8">
    <source>
        <dbReference type="EMBL" id="KNC31422.1"/>
    </source>
</evidence>
<evidence type="ECO:0000259" key="7">
    <source>
        <dbReference type="PROSITE" id="PS50240"/>
    </source>
</evidence>
<name>A0A0L0CGV3_LUCCU</name>
<protein>
    <recommendedName>
        <fullName evidence="7">Peptidase S1 domain-containing protein</fullName>
    </recommendedName>
</protein>
<keyword evidence="6" id="KW-1015">Disulfide bond</keyword>
<dbReference type="OrthoDB" id="7934134at2759"/>
<dbReference type="GO" id="GO:0005615">
    <property type="term" value="C:extracellular space"/>
    <property type="evidence" value="ECO:0007669"/>
    <property type="project" value="TreeGrafter"/>
</dbReference>
<feature type="domain" description="Peptidase S1" evidence="7">
    <location>
        <begin position="20"/>
        <end position="255"/>
    </location>
</feature>
<dbReference type="Gene3D" id="2.40.10.10">
    <property type="entry name" value="Trypsin-like serine proteases"/>
    <property type="match status" value="1"/>
</dbReference>
<sequence length="259" mass="29138">MRLIIFTTIITSIAYNIYAVPGGVYTTQKFAVAIIDQQKMVCGGSILSIKFVVTAAHCFERGRDTEGIEIIVGINDLNATTDENRKYANEIIIHPRYAKVTRDFDIALVHLNEDLTLGGSVERIDMVSGNYDEFYGMEVQGAGWSSIGEGYAELPTRQSENLFKIWYRNDCTSRKVLGPDAYYLFGPLISERMLCASNLKGFPGTCDGDDGSALTTYRYELIGILSWRYDCKEKSKPSVYISIPLMRSWIIRTLGNFEH</sequence>
<evidence type="ECO:0000256" key="1">
    <source>
        <dbReference type="ARBA" id="ARBA00004613"/>
    </source>
</evidence>
<comment type="subcellular location">
    <subcellularLocation>
        <location evidence="1">Secreted</location>
    </subcellularLocation>
</comment>
<comment type="caution">
    <text evidence="8">The sequence shown here is derived from an EMBL/GenBank/DDBJ whole genome shotgun (WGS) entry which is preliminary data.</text>
</comment>
<evidence type="ECO:0000256" key="4">
    <source>
        <dbReference type="ARBA" id="ARBA00022801"/>
    </source>
</evidence>
<dbReference type="GO" id="GO:0004252">
    <property type="term" value="F:serine-type endopeptidase activity"/>
    <property type="evidence" value="ECO:0007669"/>
    <property type="project" value="InterPro"/>
</dbReference>
<dbReference type="EMBL" id="JRES01000421">
    <property type="protein sequence ID" value="KNC31422.1"/>
    <property type="molecule type" value="Genomic_DNA"/>
</dbReference>